<name>A0A7M1RVN0_9CAUD</name>
<dbReference type="GO" id="GO:0005524">
    <property type="term" value="F:ATP binding"/>
    <property type="evidence" value="ECO:0007669"/>
    <property type="project" value="InterPro"/>
</dbReference>
<protein>
    <submittedName>
        <fullName evidence="3">Transcriptional regulator</fullName>
    </submittedName>
</protein>
<accession>A0A7M1RVN0</accession>
<evidence type="ECO:0000313" key="4">
    <source>
        <dbReference type="Proteomes" id="UP000594051"/>
    </source>
</evidence>
<dbReference type="EMBL" id="MT774379">
    <property type="protein sequence ID" value="QOR58388.1"/>
    <property type="molecule type" value="Genomic_DNA"/>
</dbReference>
<keyword evidence="1" id="KW-0175">Coiled coil</keyword>
<dbReference type="InterPro" id="IPR027417">
    <property type="entry name" value="P-loop_NTPase"/>
</dbReference>
<organism evidence="3 4">
    <name type="scientific">uncultured phage cr118_1</name>
    <dbReference type="NCBI Taxonomy" id="2772063"/>
    <lineage>
        <taxon>Viruses</taxon>
        <taxon>Duplodnaviria</taxon>
        <taxon>Heunggongvirae</taxon>
        <taxon>Uroviricota</taxon>
        <taxon>Caudoviricetes</taxon>
        <taxon>Crassvirales</taxon>
        <taxon>Suoliviridae</taxon>
        <taxon>Uncouvirinae</taxon>
        <taxon>Besingivirus</taxon>
        <taxon>Besingivirus coli</taxon>
    </lineage>
</organism>
<feature type="coiled-coil region" evidence="1">
    <location>
        <begin position="99"/>
        <end position="126"/>
    </location>
</feature>
<dbReference type="Pfam" id="PF07728">
    <property type="entry name" value="AAA_5"/>
    <property type="match status" value="1"/>
</dbReference>
<dbReference type="Proteomes" id="UP000594051">
    <property type="component" value="Segment"/>
</dbReference>
<dbReference type="InterPro" id="IPR003593">
    <property type="entry name" value="AAA+_ATPase"/>
</dbReference>
<dbReference type="GeneID" id="65128859"/>
<reference evidence="3 4" key="1">
    <citation type="submission" date="2020-07" db="EMBL/GenBank/DDBJ databases">
        <title>Taxonomic proposal: Crassvirales, a new order of highly abundant and diverse bacterial viruses.</title>
        <authorList>
            <person name="Shkoporov A.N."/>
            <person name="Stockdale S.R."/>
            <person name="Guerin E."/>
            <person name="Ross R.P."/>
            <person name="Hill C."/>
        </authorList>
    </citation>
    <scope>NUCLEOTIDE SEQUENCE [LARGE SCALE GENOMIC DNA]</scope>
</reference>
<evidence type="ECO:0000313" key="3">
    <source>
        <dbReference type="EMBL" id="QOR58388.1"/>
    </source>
</evidence>
<dbReference type="KEGG" id="vg:65128859"/>
<feature type="domain" description="AAA+ ATPase" evidence="2">
    <location>
        <begin position="148"/>
        <end position="294"/>
    </location>
</feature>
<dbReference type="SUPFAM" id="SSF52540">
    <property type="entry name" value="P-loop containing nucleoside triphosphate hydrolases"/>
    <property type="match status" value="1"/>
</dbReference>
<evidence type="ECO:0000259" key="2">
    <source>
        <dbReference type="SMART" id="SM00382"/>
    </source>
</evidence>
<dbReference type="RefSeq" id="YP_010110546.1">
    <property type="nucleotide sequence ID" value="NC_055872.1"/>
</dbReference>
<keyword evidence="4" id="KW-1185">Reference proteome</keyword>
<sequence length="379" mass="43689">MEISNKLKKYFTDIDFTNFKLNENTDPKKLKKDDVFIGKICTTVKNPETKKKMRLNNLLGVYKVKDLYFENKIELNDYLGNSYKTSTKAIKILDYDRHKDKIVTILDDLDKKYDEYQKEKYLYQNKEKGFDFSDLEPEEKLRRTIEAGIKNIWMVGPAGCGKSTMARLAANALNLPYLCISCGIGTSATEFIGYKYPTRESTKFAEYYAKPSVILIDEMTALDPCVAQILNAALANDEIETTTGIVHRNPNCIIIATSNTFGSGADRQYVANNQLDASTIDRFIGGIIEIDYSSSYENQFDKEVVEYVKFLRKVISENSLRRVASTRMIQAGHKLKYNFFNDWKKRLIINWSDTEKKLVEQANFKFDQNNEFNYTKMAA</sequence>
<dbReference type="SMART" id="SM00382">
    <property type="entry name" value="AAA"/>
    <property type="match status" value="1"/>
</dbReference>
<proteinExistence type="predicted"/>
<evidence type="ECO:0000256" key="1">
    <source>
        <dbReference type="SAM" id="Coils"/>
    </source>
</evidence>
<dbReference type="Gene3D" id="3.40.50.300">
    <property type="entry name" value="P-loop containing nucleotide triphosphate hydrolases"/>
    <property type="match status" value="1"/>
</dbReference>
<dbReference type="InterPro" id="IPR011704">
    <property type="entry name" value="ATPase_dyneun-rel_AAA"/>
</dbReference>
<dbReference type="GO" id="GO:0016887">
    <property type="term" value="F:ATP hydrolysis activity"/>
    <property type="evidence" value="ECO:0007669"/>
    <property type="project" value="InterPro"/>
</dbReference>